<dbReference type="GO" id="GO:0004175">
    <property type="term" value="F:endopeptidase activity"/>
    <property type="evidence" value="ECO:0007669"/>
    <property type="project" value="UniProtKB-ARBA"/>
</dbReference>
<dbReference type="HOGENOM" id="CLU_022118_0_0_0"/>
<dbReference type="STRING" id="756272.Plabr_0553"/>
<dbReference type="Pfam" id="PF12679">
    <property type="entry name" value="ABC2_membrane_2"/>
    <property type="match status" value="1"/>
</dbReference>
<keyword evidence="4" id="KW-1185">Reference proteome</keyword>
<feature type="transmembrane region" description="Helical" evidence="1">
    <location>
        <begin position="481"/>
        <end position="499"/>
    </location>
</feature>
<feature type="domain" description="CAAX prenyl protease 2/Lysostaphin resistance protein A-like" evidence="2">
    <location>
        <begin position="570"/>
        <end position="662"/>
    </location>
</feature>
<feature type="transmembrane region" description="Helical" evidence="1">
    <location>
        <begin position="37"/>
        <end position="59"/>
    </location>
</feature>
<dbReference type="AlphaFoldDB" id="F0ST25"/>
<dbReference type="GO" id="GO:0140359">
    <property type="term" value="F:ABC-type transporter activity"/>
    <property type="evidence" value="ECO:0007669"/>
    <property type="project" value="InterPro"/>
</dbReference>
<gene>
    <name evidence="3" type="ordered locus">Plabr_0553</name>
</gene>
<evidence type="ECO:0000313" key="4">
    <source>
        <dbReference type="Proteomes" id="UP000006860"/>
    </source>
</evidence>
<dbReference type="InterPro" id="IPR003675">
    <property type="entry name" value="Rce1/LyrA-like_dom"/>
</dbReference>
<feature type="transmembrane region" description="Helical" evidence="1">
    <location>
        <begin position="448"/>
        <end position="469"/>
    </location>
</feature>
<keyword evidence="1" id="KW-0812">Transmembrane</keyword>
<dbReference type="GO" id="GO:0005886">
    <property type="term" value="C:plasma membrane"/>
    <property type="evidence" value="ECO:0007669"/>
    <property type="project" value="UniProtKB-SubCell"/>
</dbReference>
<feature type="transmembrane region" description="Helical" evidence="1">
    <location>
        <begin position="307"/>
        <end position="333"/>
    </location>
</feature>
<dbReference type="PANTHER" id="PTHR43471">
    <property type="entry name" value="ABC TRANSPORTER PERMEASE"/>
    <property type="match status" value="1"/>
</dbReference>
<feature type="transmembrane region" description="Helical" evidence="1">
    <location>
        <begin position="270"/>
        <end position="295"/>
    </location>
</feature>
<dbReference type="RefSeq" id="WP_013626923.1">
    <property type="nucleotide sequence ID" value="NC_015174.1"/>
</dbReference>
<dbReference type="Proteomes" id="UP000006860">
    <property type="component" value="Chromosome"/>
</dbReference>
<organism evidence="3 4">
    <name type="scientific">Rubinisphaera brasiliensis (strain ATCC 49424 / DSM 5305 / JCM 21570 / IAM 15109 / NBRC 103401 / IFAM 1448)</name>
    <name type="common">Planctomyces brasiliensis</name>
    <dbReference type="NCBI Taxonomy" id="756272"/>
    <lineage>
        <taxon>Bacteria</taxon>
        <taxon>Pseudomonadati</taxon>
        <taxon>Planctomycetota</taxon>
        <taxon>Planctomycetia</taxon>
        <taxon>Planctomycetales</taxon>
        <taxon>Planctomycetaceae</taxon>
        <taxon>Rubinisphaera</taxon>
    </lineage>
</organism>
<feature type="transmembrane region" description="Helical" evidence="1">
    <location>
        <begin position="519"/>
        <end position="539"/>
    </location>
</feature>
<feature type="transmembrane region" description="Helical" evidence="1">
    <location>
        <begin position="637"/>
        <end position="659"/>
    </location>
</feature>
<dbReference type="Pfam" id="PF02517">
    <property type="entry name" value="Rce1-like"/>
    <property type="match status" value="1"/>
</dbReference>
<protein>
    <submittedName>
        <fullName evidence="3">Abortive infection protein</fullName>
    </submittedName>
</protein>
<feature type="transmembrane region" description="Helical" evidence="1">
    <location>
        <begin position="345"/>
        <end position="362"/>
    </location>
</feature>
<dbReference type="PANTHER" id="PTHR43471:SF3">
    <property type="entry name" value="ABC TRANSPORTER PERMEASE PROTEIN NATB"/>
    <property type="match status" value="1"/>
</dbReference>
<feature type="transmembrane region" description="Helical" evidence="1">
    <location>
        <begin position="560"/>
        <end position="583"/>
    </location>
</feature>
<feature type="transmembrane region" description="Helical" evidence="1">
    <location>
        <begin position="218"/>
        <end position="240"/>
    </location>
</feature>
<evidence type="ECO:0000256" key="1">
    <source>
        <dbReference type="SAM" id="Phobius"/>
    </source>
</evidence>
<keyword evidence="1" id="KW-0472">Membrane</keyword>
<dbReference type="EMBL" id="CP002546">
    <property type="protein sequence ID" value="ADY58180.1"/>
    <property type="molecule type" value="Genomic_DNA"/>
</dbReference>
<keyword evidence="1" id="KW-1133">Transmembrane helix</keyword>
<evidence type="ECO:0000259" key="2">
    <source>
        <dbReference type="Pfam" id="PF02517"/>
    </source>
</evidence>
<dbReference type="OrthoDB" id="5486437at2"/>
<accession>F0ST25</accession>
<reference evidence="4" key="1">
    <citation type="submission" date="2011-02" db="EMBL/GenBank/DDBJ databases">
        <title>The complete genome of Planctomyces brasiliensis DSM 5305.</title>
        <authorList>
            <person name="Lucas S."/>
            <person name="Copeland A."/>
            <person name="Lapidus A."/>
            <person name="Bruce D."/>
            <person name="Goodwin L."/>
            <person name="Pitluck S."/>
            <person name="Kyrpides N."/>
            <person name="Mavromatis K."/>
            <person name="Pagani I."/>
            <person name="Ivanova N."/>
            <person name="Ovchinnikova G."/>
            <person name="Lu M."/>
            <person name="Detter J.C."/>
            <person name="Han C."/>
            <person name="Land M."/>
            <person name="Hauser L."/>
            <person name="Markowitz V."/>
            <person name="Cheng J.-F."/>
            <person name="Hugenholtz P."/>
            <person name="Woyke T."/>
            <person name="Wu D."/>
            <person name="Tindall B."/>
            <person name="Pomrenke H.G."/>
            <person name="Brambilla E."/>
            <person name="Klenk H.-P."/>
            <person name="Eisen J.A."/>
        </authorList>
    </citation>
    <scope>NUCLEOTIDE SEQUENCE [LARGE SCALE GENOMIC DNA]</scope>
    <source>
        <strain evidence="4">ATCC 49424 / DSM 5305 / JCM 21570 / NBRC 103401 / IFAM 1448</strain>
    </source>
</reference>
<feature type="transmembrane region" description="Helical" evidence="1">
    <location>
        <begin position="603"/>
        <end position="625"/>
    </location>
</feature>
<sequence>MSVVSRFGGLLAGLMGRQERILILKELRETLRDRRTIVTLFAMPLLLYPLLGLAFRFLALQQASTGPPEYCIAIENDEDATWLLHAMRLGEERMEQQFRATGFLDRPTECPPQVSFYVLDRQEPGRLEQIVAGGQADLGVRIHYRDQMMTRDLPGAHVETVKCDGSLVSHEAADYIEERLSAITDAMIAPQLRPVSLQIPRGLSEQSHIVEPQRQSTALLSLLPLVLLLMTVTGGVYPAIDLTAGERERDTLESLMALPLPRYRILFAKFLAVVAVTLLTGLMNLLAMCVTMYSLQLESMLFGADGLTALLVFKLFTVLVVFGFFYATLLLLLTCSARSFKEAQAYLIPLLMLSLAPGVSIAMPGWELNYQTALLPLMNMLLLARELFENTASLGPSLLALLATAAYGVVALYAASRIFGNDAVSHGSSSNWAELFRRPEKRVAAPSLVMSFGLLLALIPAYIFASGFLARFVDLSMDWRLLMSGVTTILLFGVFPLAVLKWYRVDWNTALRLRTTRVFSWPAALLMGLFAWPWIFELVRLTNSWGWTSFGDRQFNQVSALLDSWSATPFPVLLLVMAVLPGICEELFFRGVLLSGLRRRFSWRMSILLSALAFGAFHVVLAGGLSPERIVPSTVMGLLLGWVAWEAGSVLPAVLLHVVHNSTLLTLARYRDEIALYTQGLGVDYHLPPLWLAISAVCLFLGAIMMHRRNSLAWHPVPKHVSA</sequence>
<dbReference type="eggNOG" id="COG1266">
    <property type="taxonomic scope" value="Bacteria"/>
</dbReference>
<dbReference type="GO" id="GO:0080120">
    <property type="term" value="P:CAAX-box protein maturation"/>
    <property type="evidence" value="ECO:0007669"/>
    <property type="project" value="UniProtKB-ARBA"/>
</dbReference>
<evidence type="ECO:0000313" key="3">
    <source>
        <dbReference type="EMBL" id="ADY58180.1"/>
    </source>
</evidence>
<proteinExistence type="predicted"/>
<dbReference type="eggNOG" id="COG1668">
    <property type="taxonomic scope" value="Bacteria"/>
</dbReference>
<feature type="transmembrane region" description="Helical" evidence="1">
    <location>
        <begin position="396"/>
        <end position="415"/>
    </location>
</feature>
<feature type="transmembrane region" description="Helical" evidence="1">
    <location>
        <begin position="689"/>
        <end position="706"/>
    </location>
</feature>
<name>F0ST25_RUBBR</name>
<dbReference type="KEGG" id="pbs:Plabr_0553"/>